<dbReference type="PROSITE" id="PS51379">
    <property type="entry name" value="4FE4S_FER_2"/>
    <property type="match status" value="2"/>
</dbReference>
<feature type="domain" description="4Fe-4S ferredoxin-type" evidence="8">
    <location>
        <begin position="12"/>
        <end position="44"/>
    </location>
</feature>
<evidence type="ECO:0000259" key="8">
    <source>
        <dbReference type="PROSITE" id="PS51379"/>
    </source>
</evidence>
<dbReference type="PROSITE" id="PS00198">
    <property type="entry name" value="4FE4S_FER_1"/>
    <property type="match status" value="1"/>
</dbReference>
<organism evidence="9 10">
    <name type="scientific">Enterobacter cloacae</name>
    <dbReference type="NCBI Taxonomy" id="550"/>
    <lineage>
        <taxon>Bacteria</taxon>
        <taxon>Pseudomonadati</taxon>
        <taxon>Pseudomonadota</taxon>
        <taxon>Gammaproteobacteria</taxon>
        <taxon>Enterobacterales</taxon>
        <taxon>Enterobacteriaceae</taxon>
        <taxon>Enterobacter</taxon>
        <taxon>Enterobacter cloacae complex</taxon>
    </lineage>
</organism>
<proteinExistence type="predicted"/>
<dbReference type="InterPro" id="IPR017900">
    <property type="entry name" value="4Fe4S_Fe_S_CS"/>
</dbReference>
<keyword evidence="7" id="KW-0411">Iron-sulfur</keyword>
<dbReference type="PANTHER" id="PTHR43545:SF7">
    <property type="entry name" value="FORMATE DEHYDROGENASE-O IRON-SULFUR SUBUNIT"/>
    <property type="match status" value="1"/>
</dbReference>
<dbReference type="Pfam" id="PF13247">
    <property type="entry name" value="Fer4_11"/>
    <property type="match status" value="1"/>
</dbReference>
<dbReference type="PANTHER" id="PTHR43545">
    <property type="entry name" value="FORMATE DEHYDROGENASE, NITRATE-INDUCIBLE, IRON-SULFUR SUBUNIT"/>
    <property type="match status" value="1"/>
</dbReference>
<keyword evidence="5" id="KW-0677">Repeat</keyword>
<keyword evidence="4" id="KW-0479">Metal-binding</keyword>
<name>A0A377LQA2_ENTCL</name>
<comment type="cofactor">
    <cofactor evidence="1">
        <name>[4Fe-4S] cluster</name>
        <dbReference type="ChEBI" id="CHEBI:49883"/>
    </cofactor>
</comment>
<evidence type="ECO:0000313" key="9">
    <source>
        <dbReference type="EMBL" id="STQ08272.1"/>
    </source>
</evidence>
<feature type="domain" description="4Fe-4S ferredoxin-type" evidence="8">
    <location>
        <begin position="45"/>
        <end position="74"/>
    </location>
</feature>
<dbReference type="InterPro" id="IPR051555">
    <property type="entry name" value="FDH_Electron_Transfer_Unit"/>
</dbReference>
<keyword evidence="3" id="KW-0004">4Fe-4S</keyword>
<dbReference type="GO" id="GO:0008863">
    <property type="term" value="F:formate dehydrogenase (NAD+) activity"/>
    <property type="evidence" value="ECO:0007669"/>
    <property type="project" value="UniProtKB-EC"/>
</dbReference>
<dbReference type="Proteomes" id="UP000255106">
    <property type="component" value="Unassembled WGS sequence"/>
</dbReference>
<evidence type="ECO:0000256" key="4">
    <source>
        <dbReference type="ARBA" id="ARBA00022723"/>
    </source>
</evidence>
<dbReference type="EC" id="1.17.1.9" evidence="9"/>
<dbReference type="GO" id="GO:0051539">
    <property type="term" value="F:4 iron, 4 sulfur cluster binding"/>
    <property type="evidence" value="ECO:0007669"/>
    <property type="project" value="UniProtKB-KW"/>
</dbReference>
<dbReference type="InterPro" id="IPR017896">
    <property type="entry name" value="4Fe4S_Fe-S-bd"/>
</dbReference>
<dbReference type="EMBL" id="UGJB01000004">
    <property type="protein sequence ID" value="STQ08272.1"/>
    <property type="molecule type" value="Genomic_DNA"/>
</dbReference>
<evidence type="ECO:0000256" key="3">
    <source>
        <dbReference type="ARBA" id="ARBA00022485"/>
    </source>
</evidence>
<dbReference type="GO" id="GO:0030313">
    <property type="term" value="C:cell envelope"/>
    <property type="evidence" value="ECO:0007669"/>
    <property type="project" value="UniProtKB-SubCell"/>
</dbReference>
<evidence type="ECO:0000256" key="7">
    <source>
        <dbReference type="ARBA" id="ARBA00023014"/>
    </source>
</evidence>
<comment type="subcellular location">
    <subcellularLocation>
        <location evidence="2">Cell envelope</location>
    </subcellularLocation>
</comment>
<protein>
    <submittedName>
        <fullName evidence="9">Formate dehydrogenase subunit beta</fullName>
        <ecNumber evidence="9">1.17.1.9</ecNumber>
    </submittedName>
</protein>
<evidence type="ECO:0000313" key="10">
    <source>
        <dbReference type="Proteomes" id="UP000255106"/>
    </source>
</evidence>
<evidence type="ECO:0000256" key="6">
    <source>
        <dbReference type="ARBA" id="ARBA00023004"/>
    </source>
</evidence>
<evidence type="ECO:0000256" key="5">
    <source>
        <dbReference type="ARBA" id="ARBA00022737"/>
    </source>
</evidence>
<keyword evidence="9" id="KW-0560">Oxidoreductase</keyword>
<dbReference type="GO" id="GO:0046872">
    <property type="term" value="F:metal ion binding"/>
    <property type="evidence" value="ECO:0007669"/>
    <property type="project" value="UniProtKB-KW"/>
</dbReference>
<evidence type="ECO:0000256" key="2">
    <source>
        <dbReference type="ARBA" id="ARBA00004196"/>
    </source>
</evidence>
<dbReference type="Gene3D" id="3.30.70.20">
    <property type="match status" value="2"/>
</dbReference>
<keyword evidence="6" id="KW-0408">Iron</keyword>
<evidence type="ECO:0000256" key="1">
    <source>
        <dbReference type="ARBA" id="ARBA00001966"/>
    </source>
</evidence>
<sequence length="171" mass="18721">MRFSEVEQNDKLEWLIRKDGCMHCADPGCLKACPSEGAIIQYANGIVDFQSEQCIGCGYCIAGCPFDVPRLNPEDNRVYKCTLCVDRVNVGQEPACVKTCPTGAIHFGSKEDMKTLAAERVGELKTRGYDNAGLYDPAGVGGTHVMYVLHPMPTSRICITACRRTRKSAPP</sequence>
<dbReference type="AlphaFoldDB" id="A0A377LQA2"/>
<dbReference type="SUPFAM" id="SSF54862">
    <property type="entry name" value="4Fe-4S ferredoxins"/>
    <property type="match status" value="1"/>
</dbReference>
<accession>A0A377LQA2</accession>
<gene>
    <name evidence="9" type="primary">fdoH_2</name>
    <name evidence="9" type="ORF">NCTC10005_00932</name>
</gene>
<reference evidence="9 10" key="1">
    <citation type="submission" date="2018-06" db="EMBL/GenBank/DDBJ databases">
        <authorList>
            <consortium name="Pathogen Informatics"/>
            <person name="Doyle S."/>
        </authorList>
    </citation>
    <scope>NUCLEOTIDE SEQUENCE [LARGE SCALE GENOMIC DNA]</scope>
    <source>
        <strain evidence="9 10">NCTC10005</strain>
    </source>
</reference>